<feature type="domain" description="G-protein coupled receptors family 2 profile 2" evidence="14">
    <location>
        <begin position="245"/>
        <end position="345"/>
    </location>
</feature>
<dbReference type="SUPFAM" id="SSF111418">
    <property type="entry name" value="Hormone receptor domain"/>
    <property type="match status" value="1"/>
</dbReference>
<dbReference type="Proteomes" id="UP000007266">
    <property type="component" value="Linkage group 2"/>
</dbReference>
<evidence type="ECO:0000256" key="9">
    <source>
        <dbReference type="ARBA" id="ARBA00023180"/>
    </source>
</evidence>
<sequence length="387" mass="44398">MFCLRVIACVLLFIIARVSGGEKSCRVRDIPGLIPREIWEFWTGYYCYNYSNNYRLLFKYNATGGHYNGSTIPLAMINPTTVVPFDYRNSTSRSYIRKSFKTDHFFQMWVDCCEEAVDCCDNFMTSANTQPTPEHPCPAIWDGWSCWGPAKANTVEKMKCSTQAYSTDSDVCELMSEKTCFANGTWNQKTDYEVCAVAPVLRSRHTFNVIVLAVATVLSFPAVAIFFSFRSFRNNLRLIFHRNLLLWIPDGFRIAILAINFLLLFDIIRVMALKLKRGNTSQQTKATLRATLFLIPLFGVHIIFITNRNIVPSHTCQAEDIYYYLSYVMEGLQGVMVAILFCYINAEVRGELKNAYRKFLLALESRFGITFGKVRDIHRRPTAATYC</sequence>
<keyword evidence="12" id="KW-0732">Signal</keyword>
<dbReference type="GO" id="GO:0007188">
    <property type="term" value="P:adenylate cyclase-modulating G protein-coupled receptor signaling pathway"/>
    <property type="evidence" value="ECO:0000318"/>
    <property type="project" value="GO_Central"/>
</dbReference>
<evidence type="ECO:0000256" key="2">
    <source>
        <dbReference type="ARBA" id="ARBA00005314"/>
    </source>
</evidence>
<evidence type="ECO:0000256" key="5">
    <source>
        <dbReference type="ARBA" id="ARBA00022989"/>
    </source>
</evidence>
<gene>
    <name evidence="15" type="primary">AUGUSTUS-3.0.2_01223</name>
    <name evidence="15" type="ORF">TcasGA2_TC001223</name>
</gene>
<dbReference type="InterPro" id="IPR001879">
    <property type="entry name" value="GPCR_2_extracellular_dom"/>
</dbReference>
<accession>D6WAV0</accession>
<keyword evidence="3" id="KW-1003">Cell membrane</keyword>
<reference evidence="15 16" key="2">
    <citation type="journal article" date="2010" name="Nucleic Acids Res.">
        <title>BeetleBase in 2010: revisions to provide comprehensive genomic information for Tribolium castaneum.</title>
        <authorList>
            <person name="Kim H.S."/>
            <person name="Murphy T."/>
            <person name="Xia J."/>
            <person name="Caragea D."/>
            <person name="Park Y."/>
            <person name="Beeman R.W."/>
            <person name="Lorenzen M.D."/>
            <person name="Butcher S."/>
            <person name="Manak J.R."/>
            <person name="Brown S.J."/>
        </authorList>
    </citation>
    <scope>GENOME REANNOTATION</scope>
    <source>
        <strain evidence="15 16">Georgia GA2</strain>
    </source>
</reference>
<keyword evidence="8" id="KW-0675">Receptor</keyword>
<dbReference type="GO" id="GO:0008528">
    <property type="term" value="F:G protein-coupled peptide receptor activity"/>
    <property type="evidence" value="ECO:0000318"/>
    <property type="project" value="GO_Central"/>
</dbReference>
<keyword evidence="9" id="KW-0325">Glycoprotein</keyword>
<proteinExistence type="inferred from homology"/>
<dbReference type="InterPro" id="IPR050332">
    <property type="entry name" value="GPCR_2"/>
</dbReference>
<keyword evidence="10" id="KW-0807">Transducer</keyword>
<dbReference type="InterPro" id="IPR017981">
    <property type="entry name" value="GPCR_2-like_7TM"/>
</dbReference>
<evidence type="ECO:0000259" key="13">
    <source>
        <dbReference type="PROSITE" id="PS50227"/>
    </source>
</evidence>
<dbReference type="Pfam" id="PF02793">
    <property type="entry name" value="HRM"/>
    <property type="match status" value="1"/>
</dbReference>
<dbReference type="Pfam" id="PF00002">
    <property type="entry name" value="7tm_2"/>
    <property type="match status" value="1"/>
</dbReference>
<dbReference type="PROSITE" id="PS50261">
    <property type="entry name" value="G_PROTEIN_RECEP_F2_4"/>
    <property type="match status" value="1"/>
</dbReference>
<feature type="transmembrane region" description="Helical" evidence="11">
    <location>
        <begin position="209"/>
        <end position="232"/>
    </location>
</feature>
<dbReference type="EMBL" id="KQ971312">
    <property type="protein sequence ID" value="EEZ98687.2"/>
    <property type="molecule type" value="Genomic_DNA"/>
</dbReference>
<feature type="domain" description="G-protein coupled receptors family 2 profile 1" evidence="13">
    <location>
        <begin position="119"/>
        <end position="199"/>
    </location>
</feature>
<dbReference type="InterPro" id="IPR017983">
    <property type="entry name" value="GPCR_2_secretin-like_CS"/>
</dbReference>
<evidence type="ECO:0000256" key="6">
    <source>
        <dbReference type="ARBA" id="ARBA00023040"/>
    </source>
</evidence>
<feature type="signal peptide" evidence="12">
    <location>
        <begin position="1"/>
        <end position="20"/>
    </location>
</feature>
<evidence type="ECO:0000256" key="1">
    <source>
        <dbReference type="ARBA" id="ARBA00004651"/>
    </source>
</evidence>
<evidence type="ECO:0008006" key="17">
    <source>
        <dbReference type="Google" id="ProtNLM"/>
    </source>
</evidence>
<evidence type="ECO:0000256" key="11">
    <source>
        <dbReference type="SAM" id="Phobius"/>
    </source>
</evidence>
<feature type="transmembrane region" description="Helical" evidence="11">
    <location>
        <begin position="244"/>
        <end position="268"/>
    </location>
</feature>
<keyword evidence="16" id="KW-1185">Reference proteome</keyword>
<evidence type="ECO:0000256" key="12">
    <source>
        <dbReference type="SAM" id="SignalP"/>
    </source>
</evidence>
<evidence type="ECO:0000256" key="8">
    <source>
        <dbReference type="ARBA" id="ARBA00023170"/>
    </source>
</evidence>
<evidence type="ECO:0000256" key="4">
    <source>
        <dbReference type="ARBA" id="ARBA00022692"/>
    </source>
</evidence>
<evidence type="ECO:0000256" key="3">
    <source>
        <dbReference type="ARBA" id="ARBA00022475"/>
    </source>
</evidence>
<reference evidence="15 16" key="1">
    <citation type="journal article" date="2008" name="Nature">
        <title>The genome of the model beetle and pest Tribolium castaneum.</title>
        <authorList>
            <consortium name="Tribolium Genome Sequencing Consortium"/>
            <person name="Richards S."/>
            <person name="Gibbs R.A."/>
            <person name="Weinstock G.M."/>
            <person name="Brown S.J."/>
            <person name="Denell R."/>
            <person name="Beeman R.W."/>
            <person name="Gibbs R."/>
            <person name="Beeman R.W."/>
            <person name="Brown S.J."/>
            <person name="Bucher G."/>
            <person name="Friedrich M."/>
            <person name="Grimmelikhuijzen C.J."/>
            <person name="Klingler M."/>
            <person name="Lorenzen M."/>
            <person name="Richards S."/>
            <person name="Roth S."/>
            <person name="Schroder R."/>
            <person name="Tautz D."/>
            <person name="Zdobnov E.M."/>
            <person name="Muzny D."/>
            <person name="Gibbs R.A."/>
            <person name="Weinstock G.M."/>
            <person name="Attaway T."/>
            <person name="Bell S."/>
            <person name="Buhay C.J."/>
            <person name="Chandrabose M.N."/>
            <person name="Chavez D."/>
            <person name="Clerk-Blankenburg K.P."/>
            <person name="Cree A."/>
            <person name="Dao M."/>
            <person name="Davis C."/>
            <person name="Chacko J."/>
            <person name="Dinh H."/>
            <person name="Dugan-Rocha S."/>
            <person name="Fowler G."/>
            <person name="Garner T.T."/>
            <person name="Garnes J."/>
            <person name="Gnirke A."/>
            <person name="Hawes A."/>
            <person name="Hernandez J."/>
            <person name="Hines S."/>
            <person name="Holder M."/>
            <person name="Hume J."/>
            <person name="Jhangiani S.N."/>
            <person name="Joshi V."/>
            <person name="Khan Z.M."/>
            <person name="Jackson L."/>
            <person name="Kovar C."/>
            <person name="Kowis A."/>
            <person name="Lee S."/>
            <person name="Lewis L.R."/>
            <person name="Margolis J."/>
            <person name="Morgan M."/>
            <person name="Nazareth L.V."/>
            <person name="Nguyen N."/>
            <person name="Okwuonu G."/>
            <person name="Parker D."/>
            <person name="Richards S."/>
            <person name="Ruiz S.J."/>
            <person name="Santibanez J."/>
            <person name="Savard J."/>
            <person name="Scherer S.E."/>
            <person name="Schneider B."/>
            <person name="Sodergren E."/>
            <person name="Tautz D."/>
            <person name="Vattahil S."/>
            <person name="Villasana D."/>
            <person name="White C.S."/>
            <person name="Wright R."/>
            <person name="Park Y."/>
            <person name="Beeman R.W."/>
            <person name="Lord J."/>
            <person name="Oppert B."/>
            <person name="Lorenzen M."/>
            <person name="Brown S."/>
            <person name="Wang L."/>
            <person name="Savard J."/>
            <person name="Tautz D."/>
            <person name="Richards S."/>
            <person name="Weinstock G."/>
            <person name="Gibbs R.A."/>
            <person name="Liu Y."/>
            <person name="Worley K."/>
            <person name="Weinstock G."/>
            <person name="Elsik C.G."/>
            <person name="Reese J.T."/>
            <person name="Elhaik E."/>
            <person name="Landan G."/>
            <person name="Graur D."/>
            <person name="Arensburger P."/>
            <person name="Atkinson P."/>
            <person name="Beeman R.W."/>
            <person name="Beidler J."/>
            <person name="Brown S.J."/>
            <person name="Demuth J.P."/>
            <person name="Drury D.W."/>
            <person name="Du Y.Z."/>
            <person name="Fujiwara H."/>
            <person name="Lorenzen M."/>
            <person name="Maselli V."/>
            <person name="Osanai M."/>
            <person name="Park Y."/>
            <person name="Robertson H.M."/>
            <person name="Tu Z."/>
            <person name="Wang J.J."/>
            <person name="Wang S."/>
            <person name="Richards S."/>
            <person name="Song H."/>
            <person name="Zhang L."/>
            <person name="Sodergren E."/>
            <person name="Werner D."/>
            <person name="Stanke M."/>
            <person name="Morgenstern B."/>
            <person name="Solovyev V."/>
            <person name="Kosarev P."/>
            <person name="Brown G."/>
            <person name="Chen H.C."/>
            <person name="Ermolaeva O."/>
            <person name="Hlavina W."/>
            <person name="Kapustin Y."/>
            <person name="Kiryutin B."/>
            <person name="Kitts P."/>
            <person name="Maglott D."/>
            <person name="Pruitt K."/>
            <person name="Sapojnikov V."/>
            <person name="Souvorov A."/>
            <person name="Mackey A.J."/>
            <person name="Waterhouse R.M."/>
            <person name="Wyder S."/>
            <person name="Zdobnov E.M."/>
            <person name="Zdobnov E.M."/>
            <person name="Wyder S."/>
            <person name="Kriventseva E.V."/>
            <person name="Kadowaki T."/>
            <person name="Bork P."/>
            <person name="Aranda M."/>
            <person name="Bao R."/>
            <person name="Beermann A."/>
            <person name="Berns N."/>
            <person name="Bolognesi R."/>
            <person name="Bonneton F."/>
            <person name="Bopp D."/>
            <person name="Brown S.J."/>
            <person name="Bucher G."/>
            <person name="Butts T."/>
            <person name="Chaumot A."/>
            <person name="Denell R.E."/>
            <person name="Ferrier D.E."/>
            <person name="Friedrich M."/>
            <person name="Gordon C.M."/>
            <person name="Jindra M."/>
            <person name="Klingler M."/>
            <person name="Lan Q."/>
            <person name="Lattorff H.M."/>
            <person name="Laudet V."/>
            <person name="von Levetsow C."/>
            <person name="Liu Z."/>
            <person name="Lutz R."/>
            <person name="Lynch J.A."/>
            <person name="da Fonseca R.N."/>
            <person name="Posnien N."/>
            <person name="Reuter R."/>
            <person name="Roth S."/>
            <person name="Savard J."/>
            <person name="Schinko J.B."/>
            <person name="Schmitt C."/>
            <person name="Schoppmeier M."/>
            <person name="Schroder R."/>
            <person name="Shippy T.D."/>
            <person name="Simonnet F."/>
            <person name="Marques-Souza H."/>
            <person name="Tautz D."/>
            <person name="Tomoyasu Y."/>
            <person name="Trauner J."/>
            <person name="Van der Zee M."/>
            <person name="Vervoort M."/>
            <person name="Wittkopp N."/>
            <person name="Wimmer E.A."/>
            <person name="Yang X."/>
            <person name="Jones A.K."/>
            <person name="Sattelle D.B."/>
            <person name="Ebert P.R."/>
            <person name="Nelson D."/>
            <person name="Scott J.G."/>
            <person name="Beeman R.W."/>
            <person name="Muthukrishnan S."/>
            <person name="Kramer K.J."/>
            <person name="Arakane Y."/>
            <person name="Beeman R.W."/>
            <person name="Zhu Q."/>
            <person name="Hogenkamp D."/>
            <person name="Dixit R."/>
            <person name="Oppert B."/>
            <person name="Jiang H."/>
            <person name="Zou Z."/>
            <person name="Marshall J."/>
            <person name="Elpidina E."/>
            <person name="Vinokurov K."/>
            <person name="Oppert C."/>
            <person name="Zou Z."/>
            <person name="Evans J."/>
            <person name="Lu Z."/>
            <person name="Zhao P."/>
            <person name="Sumathipala N."/>
            <person name="Altincicek B."/>
            <person name="Vilcinskas A."/>
            <person name="Williams M."/>
            <person name="Hultmark D."/>
            <person name="Hetru C."/>
            <person name="Jiang H."/>
            <person name="Grimmelikhuijzen C.J."/>
            <person name="Hauser F."/>
            <person name="Cazzamali G."/>
            <person name="Williamson M."/>
            <person name="Park Y."/>
            <person name="Li B."/>
            <person name="Tanaka Y."/>
            <person name="Predel R."/>
            <person name="Neupert S."/>
            <person name="Schachtner J."/>
            <person name="Verleyen P."/>
            <person name="Raible F."/>
            <person name="Bork P."/>
            <person name="Friedrich M."/>
            <person name="Walden K.K."/>
            <person name="Robertson H.M."/>
            <person name="Angeli S."/>
            <person name="Foret S."/>
            <person name="Bucher G."/>
            <person name="Schuetz S."/>
            <person name="Maleszka R."/>
            <person name="Wimmer E.A."/>
            <person name="Beeman R.W."/>
            <person name="Lorenzen M."/>
            <person name="Tomoyasu Y."/>
            <person name="Miller S.C."/>
            <person name="Grossmann D."/>
            <person name="Bucher G."/>
        </authorList>
    </citation>
    <scope>NUCLEOTIDE SEQUENCE [LARGE SCALE GENOMIC DNA]</scope>
    <source>
        <strain evidence="15 16">Georgia GA2</strain>
    </source>
</reference>
<keyword evidence="4 11" id="KW-0812">Transmembrane</keyword>
<protein>
    <recommendedName>
        <fullName evidence="17">Calcitonin gene-related peptide type 1 receptor-like Protein</fullName>
    </recommendedName>
</protein>
<dbReference type="PANTHER" id="PTHR45620:SF42">
    <property type="entry name" value="G-PROTEIN COUPLED RECEPTOR SEB-2"/>
    <property type="match status" value="1"/>
</dbReference>
<feature type="transmembrane region" description="Helical" evidence="11">
    <location>
        <begin position="288"/>
        <end position="310"/>
    </location>
</feature>
<keyword evidence="6" id="KW-0297">G-protein coupled receptor</keyword>
<evidence type="ECO:0000259" key="14">
    <source>
        <dbReference type="PROSITE" id="PS50261"/>
    </source>
</evidence>
<evidence type="ECO:0000256" key="7">
    <source>
        <dbReference type="ARBA" id="ARBA00023136"/>
    </source>
</evidence>
<dbReference type="Gene3D" id="4.10.1240.10">
    <property type="entry name" value="GPCR, family 2, extracellular hormone receptor domain"/>
    <property type="match status" value="1"/>
</dbReference>
<name>D6WAV0_TRICA</name>
<dbReference type="HOGENOM" id="CLU_1162463_0_0_1"/>
<keyword evidence="7 11" id="KW-0472">Membrane</keyword>
<comment type="similarity">
    <text evidence="2">Belongs to the G-protein coupled receptor 2 family.</text>
</comment>
<dbReference type="InterPro" id="IPR036445">
    <property type="entry name" value="GPCR_2_extracell_dom_sf"/>
</dbReference>
<dbReference type="STRING" id="7070.D6WAV0"/>
<keyword evidence="5 11" id="KW-1133">Transmembrane helix</keyword>
<evidence type="ECO:0000313" key="15">
    <source>
        <dbReference type="EMBL" id="EEZ98687.2"/>
    </source>
</evidence>
<dbReference type="PROSITE" id="PS50227">
    <property type="entry name" value="G_PROTEIN_RECEP_F2_3"/>
    <property type="match status" value="1"/>
</dbReference>
<feature type="chain" id="PRO_5007310550" description="Calcitonin gene-related peptide type 1 receptor-like Protein" evidence="12">
    <location>
        <begin position="21"/>
        <end position="387"/>
    </location>
</feature>
<dbReference type="GO" id="GO:0007166">
    <property type="term" value="P:cell surface receptor signaling pathway"/>
    <property type="evidence" value="ECO:0007669"/>
    <property type="project" value="InterPro"/>
</dbReference>
<dbReference type="PANTHER" id="PTHR45620">
    <property type="entry name" value="PDF RECEPTOR-LIKE PROTEIN-RELATED"/>
    <property type="match status" value="1"/>
</dbReference>
<comment type="subcellular location">
    <subcellularLocation>
        <location evidence="1">Cell membrane</location>
        <topology evidence="1">Multi-pass membrane protein</topology>
    </subcellularLocation>
</comment>
<dbReference type="PROSITE" id="PS00650">
    <property type="entry name" value="G_PROTEIN_RECEP_F2_2"/>
    <property type="match status" value="1"/>
</dbReference>
<evidence type="ECO:0000256" key="10">
    <source>
        <dbReference type="ARBA" id="ARBA00023224"/>
    </source>
</evidence>
<dbReference type="eggNOG" id="KOG4564">
    <property type="taxonomic scope" value="Eukaryota"/>
</dbReference>
<evidence type="ECO:0000313" key="16">
    <source>
        <dbReference type="Proteomes" id="UP000007266"/>
    </source>
</evidence>
<feature type="transmembrane region" description="Helical" evidence="11">
    <location>
        <begin position="322"/>
        <end position="346"/>
    </location>
</feature>
<dbReference type="GO" id="GO:0005886">
    <property type="term" value="C:plasma membrane"/>
    <property type="evidence" value="ECO:0000318"/>
    <property type="project" value="GO_Central"/>
</dbReference>
<dbReference type="OMA" id="CELMSEK"/>
<dbReference type="InterPro" id="IPR000832">
    <property type="entry name" value="GPCR_2_secretin-like"/>
</dbReference>
<dbReference type="Gene3D" id="1.20.1070.10">
    <property type="entry name" value="Rhodopsin 7-helix transmembrane proteins"/>
    <property type="match status" value="1"/>
</dbReference>
<organism evidence="15 16">
    <name type="scientific">Tribolium castaneum</name>
    <name type="common">Red flour beetle</name>
    <dbReference type="NCBI Taxonomy" id="7070"/>
    <lineage>
        <taxon>Eukaryota</taxon>
        <taxon>Metazoa</taxon>
        <taxon>Ecdysozoa</taxon>
        <taxon>Arthropoda</taxon>
        <taxon>Hexapoda</taxon>
        <taxon>Insecta</taxon>
        <taxon>Pterygota</taxon>
        <taxon>Neoptera</taxon>
        <taxon>Endopterygota</taxon>
        <taxon>Coleoptera</taxon>
        <taxon>Polyphaga</taxon>
        <taxon>Cucujiformia</taxon>
        <taxon>Tenebrionidae</taxon>
        <taxon>Tenebrionidae incertae sedis</taxon>
        <taxon>Tribolium</taxon>
    </lineage>
</organism>
<dbReference type="AlphaFoldDB" id="D6WAV0"/>